<organism evidence="1">
    <name type="scientific">Rhizophora mucronata</name>
    <name type="common">Asiatic mangrove</name>
    <dbReference type="NCBI Taxonomy" id="61149"/>
    <lineage>
        <taxon>Eukaryota</taxon>
        <taxon>Viridiplantae</taxon>
        <taxon>Streptophyta</taxon>
        <taxon>Embryophyta</taxon>
        <taxon>Tracheophyta</taxon>
        <taxon>Spermatophyta</taxon>
        <taxon>Magnoliopsida</taxon>
        <taxon>eudicotyledons</taxon>
        <taxon>Gunneridae</taxon>
        <taxon>Pentapetalae</taxon>
        <taxon>rosids</taxon>
        <taxon>fabids</taxon>
        <taxon>Malpighiales</taxon>
        <taxon>Rhizophoraceae</taxon>
        <taxon>Rhizophora</taxon>
    </lineage>
</organism>
<name>A0A2P2ITF7_RHIMU</name>
<dbReference type="EMBL" id="GGEC01004052">
    <property type="protein sequence ID" value="MBW84535.1"/>
    <property type="molecule type" value="Transcribed_RNA"/>
</dbReference>
<accession>A0A2P2ITF7</accession>
<proteinExistence type="predicted"/>
<protein>
    <submittedName>
        <fullName evidence="1">Uncharacterized protein</fullName>
    </submittedName>
</protein>
<sequence length="19" mass="2151">MEICDTYAFSYSIASLSFC</sequence>
<reference evidence="1" key="1">
    <citation type="submission" date="2018-02" db="EMBL/GenBank/DDBJ databases">
        <title>Rhizophora mucronata_Transcriptome.</title>
        <authorList>
            <person name="Meera S.P."/>
            <person name="Sreeshan A."/>
            <person name="Augustine A."/>
        </authorList>
    </citation>
    <scope>NUCLEOTIDE SEQUENCE</scope>
    <source>
        <tissue evidence="1">Leaf</tissue>
    </source>
</reference>
<evidence type="ECO:0000313" key="1">
    <source>
        <dbReference type="EMBL" id="MBW84535.1"/>
    </source>
</evidence>
<dbReference type="AlphaFoldDB" id="A0A2P2ITF7"/>